<evidence type="ECO:0000313" key="2">
    <source>
        <dbReference type="EMBL" id="MDF5691326.1"/>
    </source>
</evidence>
<keyword evidence="1" id="KW-0732">Signal</keyword>
<proteinExistence type="predicted"/>
<dbReference type="RefSeq" id="WP_276344632.1">
    <property type="nucleotide sequence ID" value="NZ_JARJOW010000007.1"/>
</dbReference>
<name>A0ABT6BLG8_9BACT</name>
<dbReference type="Proteomes" id="UP001321344">
    <property type="component" value="Unassembled WGS sequence"/>
</dbReference>
<reference evidence="2 3" key="1">
    <citation type="submission" date="2023-03" db="EMBL/GenBank/DDBJ databases">
        <title>Genome sequencing of Aquirufa.</title>
        <authorList>
            <person name="Pitt A."/>
            <person name="Hahn M.W."/>
        </authorList>
    </citation>
    <scope>NUCLEOTIDE SEQUENCE [LARGE SCALE GENOMIC DNA]</scope>
    <source>
        <strain evidence="2 3">WAEICH-18A</strain>
    </source>
</reference>
<keyword evidence="3" id="KW-1185">Reference proteome</keyword>
<evidence type="ECO:0008006" key="4">
    <source>
        <dbReference type="Google" id="ProtNLM"/>
    </source>
</evidence>
<evidence type="ECO:0000256" key="1">
    <source>
        <dbReference type="SAM" id="SignalP"/>
    </source>
</evidence>
<sequence length="241" mass="27069">MKKILLLLVLCLMNTGLLGQASTANIMYYKVKPGQRAAFNEALKNHVAKFRKLGTPYAWAVYNLIGGSHHNEVLALYNVGTTWAQRDELSNLPSNTEASSDFYLKVSPFIEGVTGGEIISYQADYSNSGPNEGSTKMRSNLLTLKYAPAQEFWDVIKRLPKAWDKAGIKVATYQSSGISRLIFARRFPNGWKELDEAPKLKNAYDEIYGKGAYEKDIAIMRNYVVENETVFMTFQPDLSSK</sequence>
<feature type="chain" id="PRO_5047256043" description="NIPSNAP family containing protein" evidence="1">
    <location>
        <begin position="22"/>
        <end position="241"/>
    </location>
</feature>
<evidence type="ECO:0000313" key="3">
    <source>
        <dbReference type="Proteomes" id="UP001321344"/>
    </source>
</evidence>
<dbReference type="EMBL" id="JARJOW010000007">
    <property type="protein sequence ID" value="MDF5691326.1"/>
    <property type="molecule type" value="Genomic_DNA"/>
</dbReference>
<comment type="caution">
    <text evidence="2">The sequence shown here is derived from an EMBL/GenBank/DDBJ whole genome shotgun (WGS) entry which is preliminary data.</text>
</comment>
<feature type="signal peptide" evidence="1">
    <location>
        <begin position="1"/>
        <end position="21"/>
    </location>
</feature>
<protein>
    <recommendedName>
        <fullName evidence="4">NIPSNAP family containing protein</fullName>
    </recommendedName>
</protein>
<gene>
    <name evidence="2" type="ORF">PQG43_10655</name>
</gene>
<organism evidence="2 3">
    <name type="scientific">Aquirufa aurantiipilula</name>
    <dbReference type="NCBI Taxonomy" id="2696561"/>
    <lineage>
        <taxon>Bacteria</taxon>
        <taxon>Pseudomonadati</taxon>
        <taxon>Bacteroidota</taxon>
        <taxon>Cytophagia</taxon>
        <taxon>Cytophagales</taxon>
        <taxon>Flectobacillaceae</taxon>
        <taxon>Aquirufa</taxon>
    </lineage>
</organism>
<accession>A0ABT6BLG8</accession>